<dbReference type="CDD" id="cd02511">
    <property type="entry name" value="Beta4Glucosyltransferase"/>
    <property type="match status" value="1"/>
</dbReference>
<dbReference type="AlphaFoldDB" id="F7NDN9"/>
<sequence length="368" mass="43153">MTESSVASQSAITISLCMIVKNEEETIERCLRSAEQIADEIVIVDTGSTDKTKELVSQFTKDIFDFEWIDDFAAARNYAFSKATQEYILWLDADDVFLAEDRQLFLQLKSSLNRDIEVVSMLYNLSVDNYGKVISQLRRNRLVKREKNFRWIGAVHEYLEVGGKKLDTDIAVTHQPQDHDSDRNLKIYERRQQKGEVFSPRDLYYFANELKDHQLYNRAIEYYQKFLATKQGWVEDNIGACSKLADCFYYLNDVENQLKYIYLSFQYDTPRADFCCRLGFYHLNHNQLKQAIFWYKLATELDITNAAWGVVNHQCATWLPHLQLCVCYSRAGEYKLANDHNELAAKFIPDDPRIHHNREYLRQMLGSQ</sequence>
<evidence type="ECO:0000313" key="2">
    <source>
        <dbReference type="EMBL" id="EGO65901.1"/>
    </source>
</evidence>
<feature type="domain" description="Glycosyltransferase 2-like" evidence="1">
    <location>
        <begin position="15"/>
        <end position="136"/>
    </location>
</feature>
<reference evidence="2 3" key="1">
    <citation type="journal article" date="2011" name="EMBO J.">
        <title>Structural diversity of bacterial flagellar motors.</title>
        <authorList>
            <person name="Chen S."/>
            <person name="Beeby M."/>
            <person name="Murphy G.E."/>
            <person name="Leadbetter J.R."/>
            <person name="Hendrixson D.R."/>
            <person name="Briegel A."/>
            <person name="Li Z."/>
            <person name="Shi J."/>
            <person name="Tocheva E.I."/>
            <person name="Muller A."/>
            <person name="Dobro M.J."/>
            <person name="Jensen G.J."/>
        </authorList>
    </citation>
    <scope>NUCLEOTIDE SEQUENCE [LARGE SCALE GENOMIC DNA]</scope>
    <source>
        <strain evidence="2 3">DSM 6540</strain>
    </source>
</reference>
<dbReference type="Gene3D" id="1.25.40.10">
    <property type="entry name" value="Tetratricopeptide repeat domain"/>
    <property type="match status" value="1"/>
</dbReference>
<protein>
    <submittedName>
        <fullName evidence="2">Glycosyl transferase family 2</fullName>
    </submittedName>
</protein>
<keyword evidence="2" id="KW-0808">Transferase</keyword>
<dbReference type="PANTHER" id="PTHR43630:SF2">
    <property type="entry name" value="GLYCOSYLTRANSFERASE"/>
    <property type="match status" value="1"/>
</dbReference>
<dbReference type="Proteomes" id="UP000003240">
    <property type="component" value="Unassembled WGS sequence"/>
</dbReference>
<dbReference type="SMART" id="SM00028">
    <property type="entry name" value="TPR"/>
    <property type="match status" value="2"/>
</dbReference>
<evidence type="ECO:0000313" key="3">
    <source>
        <dbReference type="Proteomes" id="UP000003240"/>
    </source>
</evidence>
<dbReference type="SUPFAM" id="SSF48452">
    <property type="entry name" value="TPR-like"/>
    <property type="match status" value="1"/>
</dbReference>
<comment type="caution">
    <text evidence="2">The sequence shown here is derived from an EMBL/GenBank/DDBJ whole genome shotgun (WGS) entry which is preliminary data.</text>
</comment>
<dbReference type="RefSeq" id="WP_004573061.1">
    <property type="nucleotide sequence ID" value="NZ_AFGF01000007.1"/>
</dbReference>
<organism evidence="2 3">
    <name type="scientific">Acetonema longum DSM 6540</name>
    <dbReference type="NCBI Taxonomy" id="1009370"/>
    <lineage>
        <taxon>Bacteria</taxon>
        <taxon>Bacillati</taxon>
        <taxon>Bacillota</taxon>
        <taxon>Negativicutes</taxon>
        <taxon>Acetonemataceae</taxon>
        <taxon>Acetonema</taxon>
    </lineage>
</organism>
<dbReference type="STRING" id="1009370.ALO_00730"/>
<dbReference type="InterPro" id="IPR001173">
    <property type="entry name" value="Glyco_trans_2-like"/>
</dbReference>
<accession>F7NDN9</accession>
<dbReference type="SUPFAM" id="SSF53448">
    <property type="entry name" value="Nucleotide-diphospho-sugar transferases"/>
    <property type="match status" value="1"/>
</dbReference>
<proteinExistence type="predicted"/>
<evidence type="ECO:0000259" key="1">
    <source>
        <dbReference type="Pfam" id="PF00535"/>
    </source>
</evidence>
<keyword evidence="3" id="KW-1185">Reference proteome</keyword>
<dbReference type="InterPro" id="IPR011990">
    <property type="entry name" value="TPR-like_helical_dom_sf"/>
</dbReference>
<dbReference type="InterPro" id="IPR019734">
    <property type="entry name" value="TPR_rpt"/>
</dbReference>
<dbReference type="OrthoDB" id="9815923at2"/>
<dbReference type="EMBL" id="AFGF01000007">
    <property type="protein sequence ID" value="EGO65901.1"/>
    <property type="molecule type" value="Genomic_DNA"/>
</dbReference>
<dbReference type="eggNOG" id="COG0463">
    <property type="taxonomic scope" value="Bacteria"/>
</dbReference>
<dbReference type="Pfam" id="PF00535">
    <property type="entry name" value="Glycos_transf_2"/>
    <property type="match status" value="1"/>
</dbReference>
<dbReference type="GO" id="GO:0016740">
    <property type="term" value="F:transferase activity"/>
    <property type="evidence" value="ECO:0007669"/>
    <property type="project" value="UniProtKB-KW"/>
</dbReference>
<gene>
    <name evidence="2" type="ORF">ALO_00730</name>
</gene>
<dbReference type="PANTHER" id="PTHR43630">
    <property type="entry name" value="POLY-BETA-1,6-N-ACETYL-D-GLUCOSAMINE SYNTHASE"/>
    <property type="match status" value="1"/>
</dbReference>
<dbReference type="Gene3D" id="3.90.550.10">
    <property type="entry name" value="Spore Coat Polysaccharide Biosynthesis Protein SpsA, Chain A"/>
    <property type="match status" value="1"/>
</dbReference>
<name>F7NDN9_9FIRM</name>
<dbReference type="InterPro" id="IPR029044">
    <property type="entry name" value="Nucleotide-diphossugar_trans"/>
</dbReference>